<dbReference type="AlphaFoldDB" id="A0A1L9WRU9"/>
<dbReference type="OMA" id="PEYPKLM"/>
<sequence>MTTAIPVILCGAKREVAALVRTHMLPEYNFVYAGHNLPAAEQEVPLILAGTAPPASALHTQVGPNDFTIAPRAVITGGGYSEGRFQAMYRACANASGVLSVPFFRTDNQLTDQLAATGKGPAHSSSEYPAAVTARLKAKLREVGVAPGTTDNPESIAGKTYWF</sequence>
<gene>
    <name evidence="1" type="ORF">ASPACDRAFT_44574</name>
</gene>
<organism evidence="1 2">
    <name type="scientific">Aspergillus aculeatus (strain ATCC 16872 / CBS 172.66 / WB 5094)</name>
    <dbReference type="NCBI Taxonomy" id="690307"/>
    <lineage>
        <taxon>Eukaryota</taxon>
        <taxon>Fungi</taxon>
        <taxon>Dikarya</taxon>
        <taxon>Ascomycota</taxon>
        <taxon>Pezizomycotina</taxon>
        <taxon>Eurotiomycetes</taxon>
        <taxon>Eurotiomycetidae</taxon>
        <taxon>Eurotiales</taxon>
        <taxon>Aspergillaceae</taxon>
        <taxon>Aspergillus</taxon>
        <taxon>Aspergillus subgen. Circumdati</taxon>
    </lineage>
</organism>
<dbReference type="Proteomes" id="UP000184546">
    <property type="component" value="Unassembled WGS sequence"/>
</dbReference>
<dbReference type="VEuPathDB" id="FungiDB:ASPACDRAFT_44574"/>
<proteinExistence type="predicted"/>
<protein>
    <submittedName>
        <fullName evidence="1">Uncharacterized protein</fullName>
    </submittedName>
</protein>
<dbReference type="OrthoDB" id="3649348at2759"/>
<dbReference type="GeneID" id="30975257"/>
<dbReference type="EMBL" id="KV878979">
    <property type="protein sequence ID" value="OJJ98945.1"/>
    <property type="molecule type" value="Genomic_DNA"/>
</dbReference>
<dbReference type="RefSeq" id="XP_020055285.1">
    <property type="nucleotide sequence ID" value="XM_020201443.1"/>
</dbReference>
<accession>A0A1L9WRU9</accession>
<evidence type="ECO:0000313" key="1">
    <source>
        <dbReference type="EMBL" id="OJJ98945.1"/>
    </source>
</evidence>
<name>A0A1L9WRU9_ASPA1</name>
<keyword evidence="2" id="KW-1185">Reference proteome</keyword>
<evidence type="ECO:0000313" key="2">
    <source>
        <dbReference type="Proteomes" id="UP000184546"/>
    </source>
</evidence>
<reference evidence="2" key="1">
    <citation type="journal article" date="2017" name="Genome Biol.">
        <title>Comparative genomics reveals high biological diversity and specific adaptations in the industrially and medically important fungal genus Aspergillus.</title>
        <authorList>
            <person name="de Vries R.P."/>
            <person name="Riley R."/>
            <person name="Wiebenga A."/>
            <person name="Aguilar-Osorio G."/>
            <person name="Amillis S."/>
            <person name="Uchima C.A."/>
            <person name="Anderluh G."/>
            <person name="Asadollahi M."/>
            <person name="Askin M."/>
            <person name="Barry K."/>
            <person name="Battaglia E."/>
            <person name="Bayram O."/>
            <person name="Benocci T."/>
            <person name="Braus-Stromeyer S.A."/>
            <person name="Caldana C."/>
            <person name="Canovas D."/>
            <person name="Cerqueira G.C."/>
            <person name="Chen F."/>
            <person name="Chen W."/>
            <person name="Choi C."/>
            <person name="Clum A."/>
            <person name="Dos Santos R.A."/>
            <person name="Damasio A.R."/>
            <person name="Diallinas G."/>
            <person name="Emri T."/>
            <person name="Fekete E."/>
            <person name="Flipphi M."/>
            <person name="Freyberg S."/>
            <person name="Gallo A."/>
            <person name="Gournas C."/>
            <person name="Habgood R."/>
            <person name="Hainaut M."/>
            <person name="Harispe M.L."/>
            <person name="Henrissat B."/>
            <person name="Hilden K.S."/>
            <person name="Hope R."/>
            <person name="Hossain A."/>
            <person name="Karabika E."/>
            <person name="Karaffa L."/>
            <person name="Karanyi Z."/>
            <person name="Krasevec N."/>
            <person name="Kuo A."/>
            <person name="Kusch H."/>
            <person name="LaButti K."/>
            <person name="Lagendijk E.L."/>
            <person name="Lapidus A."/>
            <person name="Levasseur A."/>
            <person name="Lindquist E."/>
            <person name="Lipzen A."/>
            <person name="Logrieco A.F."/>
            <person name="MacCabe A."/>
            <person name="Maekelae M.R."/>
            <person name="Malavazi I."/>
            <person name="Melin P."/>
            <person name="Meyer V."/>
            <person name="Mielnichuk N."/>
            <person name="Miskei M."/>
            <person name="Molnar A.P."/>
            <person name="Mule G."/>
            <person name="Ngan C.Y."/>
            <person name="Orejas M."/>
            <person name="Orosz E."/>
            <person name="Ouedraogo J.P."/>
            <person name="Overkamp K.M."/>
            <person name="Park H.-S."/>
            <person name="Perrone G."/>
            <person name="Piumi F."/>
            <person name="Punt P.J."/>
            <person name="Ram A.F."/>
            <person name="Ramon A."/>
            <person name="Rauscher S."/>
            <person name="Record E."/>
            <person name="Riano-Pachon D.M."/>
            <person name="Robert V."/>
            <person name="Roehrig J."/>
            <person name="Ruller R."/>
            <person name="Salamov A."/>
            <person name="Salih N.S."/>
            <person name="Samson R.A."/>
            <person name="Sandor E."/>
            <person name="Sanguinetti M."/>
            <person name="Schuetze T."/>
            <person name="Sepcic K."/>
            <person name="Shelest E."/>
            <person name="Sherlock G."/>
            <person name="Sophianopoulou V."/>
            <person name="Squina F.M."/>
            <person name="Sun H."/>
            <person name="Susca A."/>
            <person name="Todd R.B."/>
            <person name="Tsang A."/>
            <person name="Unkles S.E."/>
            <person name="van de Wiele N."/>
            <person name="van Rossen-Uffink D."/>
            <person name="Oliveira J.V."/>
            <person name="Vesth T.C."/>
            <person name="Visser J."/>
            <person name="Yu J.-H."/>
            <person name="Zhou M."/>
            <person name="Andersen M.R."/>
            <person name="Archer D.B."/>
            <person name="Baker S.E."/>
            <person name="Benoit I."/>
            <person name="Brakhage A.A."/>
            <person name="Braus G.H."/>
            <person name="Fischer R."/>
            <person name="Frisvad J.C."/>
            <person name="Goldman G.H."/>
            <person name="Houbraken J."/>
            <person name="Oakley B."/>
            <person name="Pocsi I."/>
            <person name="Scazzocchio C."/>
            <person name="Seiboth B."/>
            <person name="vanKuyk P.A."/>
            <person name="Wortman J."/>
            <person name="Dyer P.S."/>
            <person name="Grigoriev I.V."/>
        </authorList>
    </citation>
    <scope>NUCLEOTIDE SEQUENCE [LARGE SCALE GENOMIC DNA]</scope>
    <source>
        <strain evidence="2">ATCC 16872 / CBS 172.66 / WB 5094</strain>
    </source>
</reference>